<keyword evidence="1" id="KW-1133">Transmembrane helix</keyword>
<keyword evidence="1" id="KW-0472">Membrane</keyword>
<accession>A0A0A3I6Z6</accession>
<evidence type="ECO:0000313" key="2">
    <source>
        <dbReference type="EMBL" id="KGR79265.1"/>
    </source>
</evidence>
<dbReference type="NCBIfam" id="NF041644">
    <property type="entry name" value="CBO0543_fam"/>
    <property type="match status" value="1"/>
</dbReference>
<dbReference type="EMBL" id="JPVO01000025">
    <property type="protein sequence ID" value="KGR79265.1"/>
    <property type="molecule type" value="Genomic_DNA"/>
</dbReference>
<feature type="transmembrane region" description="Helical" evidence="1">
    <location>
        <begin position="62"/>
        <end position="82"/>
    </location>
</feature>
<dbReference type="Proteomes" id="UP000030408">
    <property type="component" value="Unassembled WGS sequence"/>
</dbReference>
<feature type="transmembrane region" description="Helical" evidence="1">
    <location>
        <begin position="120"/>
        <end position="140"/>
    </location>
</feature>
<protein>
    <recommendedName>
        <fullName evidence="4">ABC transporter permease</fullName>
    </recommendedName>
</protein>
<dbReference type="OrthoDB" id="1679483at2"/>
<dbReference type="AlphaFoldDB" id="A0A0A3I6Z6"/>
<keyword evidence="1" id="KW-0812">Transmembrane</keyword>
<organism evidence="2 3">
    <name type="scientific">Ureibacillus sinduriensis BLB-1 = JCM 15800</name>
    <dbReference type="NCBI Taxonomy" id="1384057"/>
    <lineage>
        <taxon>Bacteria</taxon>
        <taxon>Bacillati</taxon>
        <taxon>Bacillota</taxon>
        <taxon>Bacilli</taxon>
        <taxon>Bacillales</taxon>
        <taxon>Caryophanaceae</taxon>
        <taxon>Ureibacillus</taxon>
    </lineage>
</organism>
<feature type="transmembrane region" description="Helical" evidence="1">
    <location>
        <begin position="31"/>
        <end position="50"/>
    </location>
</feature>
<comment type="caution">
    <text evidence="2">The sequence shown here is derived from an EMBL/GenBank/DDBJ whole genome shotgun (WGS) entry which is preliminary data.</text>
</comment>
<evidence type="ECO:0000313" key="3">
    <source>
        <dbReference type="Proteomes" id="UP000030408"/>
    </source>
</evidence>
<proteinExistence type="predicted"/>
<feature type="transmembrane region" description="Helical" evidence="1">
    <location>
        <begin position="152"/>
        <end position="170"/>
    </location>
</feature>
<dbReference type="InterPro" id="IPR048147">
    <property type="entry name" value="CBO0543-like"/>
</dbReference>
<dbReference type="RefSeq" id="WP_036197106.1">
    <property type="nucleotide sequence ID" value="NZ_AVCY01000031.1"/>
</dbReference>
<evidence type="ECO:0008006" key="4">
    <source>
        <dbReference type="Google" id="ProtNLM"/>
    </source>
</evidence>
<keyword evidence="3" id="KW-1185">Reference proteome</keyword>
<evidence type="ECO:0000256" key="1">
    <source>
        <dbReference type="SAM" id="Phobius"/>
    </source>
</evidence>
<dbReference type="STRING" id="1384057.CD33_00535"/>
<reference evidence="2 3" key="1">
    <citation type="submission" date="2014-02" db="EMBL/GenBank/DDBJ databases">
        <title>Draft genome sequence of Lysinibacillus sinduriensis JCM 15800.</title>
        <authorList>
            <person name="Zhang F."/>
            <person name="Wang G."/>
            <person name="Zhang L."/>
        </authorList>
    </citation>
    <scope>NUCLEOTIDE SEQUENCE [LARGE SCALE GENOMIC DNA]</scope>
    <source>
        <strain evidence="2 3">JCM 15800</strain>
    </source>
</reference>
<sequence length="181" mass="22063">MQSTWQDVLELTEQYKYTKIEYWFSENVYTLSWWILLVSSIVLFLIWIIILDKKRIFEIITYGFFVGTVAIYADVFGVWFGLWHYPITITPMHIPIEIHRLQMPIIYMLIYQYSKTWKTFLNAAAINAIVFTFILEPLLVWLKIYEPSHWKYIYSLIPYFVIAILFKWLITRFKQLDQNYQ</sequence>
<name>A0A0A3I6Z6_9BACL</name>
<gene>
    <name evidence="2" type="ORF">CD33_00535</name>
</gene>
<dbReference type="eggNOG" id="ENOG5032FKV">
    <property type="taxonomic scope" value="Bacteria"/>
</dbReference>